<evidence type="ECO:0008006" key="5">
    <source>
        <dbReference type="Google" id="ProtNLM"/>
    </source>
</evidence>
<feature type="region of interest" description="Disordered" evidence="1">
    <location>
        <begin position="290"/>
        <end position="319"/>
    </location>
</feature>
<proteinExistence type="predicted"/>
<sequence length="319" mass="34273">MLTWFKALDRVLKGEATRLDSLRGGSIALPFGGLSVLLILLGAVYGACMGAFALMGRWGTDTQASGYLQMLASASKVPMLFSLTLLVTFPSLYVFNALVGSRLGFASVGRLMVAALAVTMAVLASFGTILVFFSLCTTSYPFIVLLNVVMFAIAGVLGMRFLLQTLHRLAVARELDDAAAIVPTPIAVTAPTEVPAESIAPQAYSSELPASVSKPPGALDRIEGHAFGPHVRSIFKIWILVFGLVGAQMGWVLRPFIGNPNAPFTFFRERESNFFEAVVNKIGEVATWDTKKAKPARQRHDDRAGMPLPPATTKTYTGD</sequence>
<evidence type="ECO:0000256" key="1">
    <source>
        <dbReference type="SAM" id="MobiDB-lite"/>
    </source>
</evidence>
<organism evidence="3 4">
    <name type="scientific">Humisphaera borealis</name>
    <dbReference type="NCBI Taxonomy" id="2807512"/>
    <lineage>
        <taxon>Bacteria</taxon>
        <taxon>Pseudomonadati</taxon>
        <taxon>Planctomycetota</taxon>
        <taxon>Phycisphaerae</taxon>
        <taxon>Tepidisphaerales</taxon>
        <taxon>Tepidisphaeraceae</taxon>
        <taxon>Humisphaera</taxon>
    </lineage>
</organism>
<protein>
    <recommendedName>
        <fullName evidence="5">Yip1 domain-containing protein</fullName>
    </recommendedName>
</protein>
<feature type="transmembrane region" description="Helical" evidence="2">
    <location>
        <begin position="79"/>
        <end position="99"/>
    </location>
</feature>
<keyword evidence="2" id="KW-1133">Transmembrane helix</keyword>
<accession>A0A7M2WTY4</accession>
<feature type="transmembrane region" description="Helical" evidence="2">
    <location>
        <begin position="27"/>
        <end position="59"/>
    </location>
</feature>
<name>A0A7M2WTY4_9BACT</name>
<gene>
    <name evidence="3" type="ORF">IPV69_22210</name>
</gene>
<dbReference type="EMBL" id="CP063458">
    <property type="protein sequence ID" value="QOV88913.1"/>
    <property type="molecule type" value="Genomic_DNA"/>
</dbReference>
<feature type="transmembrane region" description="Helical" evidence="2">
    <location>
        <begin position="111"/>
        <end position="133"/>
    </location>
</feature>
<keyword evidence="2" id="KW-0472">Membrane</keyword>
<dbReference type="Proteomes" id="UP000593765">
    <property type="component" value="Chromosome"/>
</dbReference>
<evidence type="ECO:0000313" key="4">
    <source>
        <dbReference type="Proteomes" id="UP000593765"/>
    </source>
</evidence>
<dbReference type="AlphaFoldDB" id="A0A7M2WTY4"/>
<keyword evidence="4" id="KW-1185">Reference proteome</keyword>
<feature type="transmembrane region" description="Helical" evidence="2">
    <location>
        <begin position="139"/>
        <end position="163"/>
    </location>
</feature>
<evidence type="ECO:0000313" key="3">
    <source>
        <dbReference type="EMBL" id="QOV88913.1"/>
    </source>
</evidence>
<evidence type="ECO:0000256" key="2">
    <source>
        <dbReference type="SAM" id="Phobius"/>
    </source>
</evidence>
<dbReference type="KEGG" id="hbs:IPV69_22210"/>
<dbReference type="RefSeq" id="WP_206291921.1">
    <property type="nucleotide sequence ID" value="NZ_CP063458.1"/>
</dbReference>
<reference evidence="3 4" key="1">
    <citation type="submission" date="2020-10" db="EMBL/GenBank/DDBJ databases">
        <title>Wide distribution of Phycisphaera-like planctomycetes from WD2101 soil group in peatlands and genome analysis of the first cultivated representative.</title>
        <authorList>
            <person name="Dedysh S.N."/>
            <person name="Beletsky A.V."/>
            <person name="Ivanova A."/>
            <person name="Kulichevskaya I.S."/>
            <person name="Suzina N.E."/>
            <person name="Philippov D.A."/>
            <person name="Rakitin A.L."/>
            <person name="Mardanov A.V."/>
            <person name="Ravin N.V."/>
        </authorList>
    </citation>
    <scope>NUCLEOTIDE SEQUENCE [LARGE SCALE GENOMIC DNA]</scope>
    <source>
        <strain evidence="3 4">M1803</strain>
    </source>
</reference>
<keyword evidence="2" id="KW-0812">Transmembrane</keyword>